<dbReference type="Proteomes" id="UP000053352">
    <property type="component" value="Unassembled WGS sequence"/>
</dbReference>
<dbReference type="Gene3D" id="2.40.50.140">
    <property type="entry name" value="Nucleic acid-binding proteins"/>
    <property type="match status" value="1"/>
</dbReference>
<dbReference type="Pfam" id="PF21473">
    <property type="entry name" value="OB_Ssb-like"/>
    <property type="match status" value="1"/>
</dbReference>
<organism evidence="4 5">
    <name type="scientific">Pyrodictium occultum</name>
    <dbReference type="NCBI Taxonomy" id="2309"/>
    <lineage>
        <taxon>Archaea</taxon>
        <taxon>Thermoproteota</taxon>
        <taxon>Thermoprotei</taxon>
        <taxon>Desulfurococcales</taxon>
        <taxon>Pyrodictiaceae</taxon>
        <taxon>Pyrodictium</taxon>
    </lineage>
</organism>
<evidence type="ECO:0000313" key="5">
    <source>
        <dbReference type="Proteomes" id="UP000053352"/>
    </source>
</evidence>
<dbReference type="OrthoDB" id="6262at2157"/>
<dbReference type="AlphaFoldDB" id="A0A0V8RVM0"/>
<keyword evidence="5" id="KW-1185">Reference proteome</keyword>
<dbReference type="InterPro" id="IPR012340">
    <property type="entry name" value="NA-bd_OB-fold"/>
</dbReference>
<dbReference type="PANTHER" id="PTHR13356">
    <property type="entry name" value="OB FOLD NUCLEIC ACID BINDING PROTEIN-RELATED"/>
    <property type="match status" value="1"/>
</dbReference>
<dbReference type="PANTHER" id="PTHR13356:SF0">
    <property type="entry name" value="SOSS COMPLEX SUBUNIT B HOMOLOG"/>
    <property type="match status" value="1"/>
</dbReference>
<feature type="compositionally biased region" description="Basic and acidic residues" evidence="2">
    <location>
        <begin position="116"/>
        <end position="126"/>
    </location>
</feature>
<dbReference type="InterPro" id="IPR048970">
    <property type="entry name" value="OB_Ssb-like"/>
</dbReference>
<evidence type="ECO:0000313" key="4">
    <source>
        <dbReference type="EMBL" id="KSW12010.1"/>
    </source>
</evidence>
<accession>A0A0V8RVM0</accession>
<evidence type="ECO:0000256" key="1">
    <source>
        <dbReference type="ARBA" id="ARBA00023125"/>
    </source>
</evidence>
<comment type="caution">
    <text evidence="4">The sequence shown here is derived from an EMBL/GenBank/DDBJ whole genome shotgun (WGS) entry which is preliminary data.</text>
</comment>
<dbReference type="STRING" id="2309.CF15_04285"/>
<dbReference type="NCBIfam" id="NF005050">
    <property type="entry name" value="PRK06461.1-4"/>
    <property type="match status" value="1"/>
</dbReference>
<protein>
    <submittedName>
        <fullName evidence="4">Single-stranded DNA-binding protein</fullName>
    </submittedName>
</protein>
<dbReference type="SUPFAM" id="SSF50249">
    <property type="entry name" value="Nucleic acid-binding proteins"/>
    <property type="match status" value="1"/>
</dbReference>
<name>A0A0V8RVM0_PYROC</name>
<evidence type="ECO:0000256" key="2">
    <source>
        <dbReference type="SAM" id="MobiDB-lite"/>
    </source>
</evidence>
<sequence>MSEERNNIVKISELKPGMNNVSVRVRVLEAEAPRTVNTRRGPRTISEAVVGDETGRTRLTLWGHAAGSLKPGDTVEISGAWTTAYRGQVVLNAGGRVSIRRVDSESLPAEDEIPEETPRAPEDWRPPRRQGGYRGRGYRPRF</sequence>
<feature type="domain" description="Single-stranded DNA binding protein Ssb-like OB fold" evidence="3">
    <location>
        <begin position="14"/>
        <end position="92"/>
    </location>
</feature>
<dbReference type="EMBL" id="LNTB01000001">
    <property type="protein sequence ID" value="KSW12010.1"/>
    <property type="molecule type" value="Genomic_DNA"/>
</dbReference>
<feature type="region of interest" description="Disordered" evidence="2">
    <location>
        <begin position="102"/>
        <end position="142"/>
    </location>
</feature>
<proteinExistence type="predicted"/>
<dbReference type="CDD" id="cd04491">
    <property type="entry name" value="SoSSB_OBF"/>
    <property type="match status" value="1"/>
</dbReference>
<dbReference type="GO" id="GO:0000724">
    <property type="term" value="P:double-strand break repair via homologous recombination"/>
    <property type="evidence" value="ECO:0007669"/>
    <property type="project" value="TreeGrafter"/>
</dbReference>
<keyword evidence="1 4" id="KW-0238">DNA-binding</keyword>
<dbReference type="GO" id="GO:0003677">
    <property type="term" value="F:DNA binding"/>
    <property type="evidence" value="ECO:0007669"/>
    <property type="project" value="UniProtKB-KW"/>
</dbReference>
<dbReference type="GO" id="GO:0010212">
    <property type="term" value="P:response to ionizing radiation"/>
    <property type="evidence" value="ECO:0007669"/>
    <property type="project" value="TreeGrafter"/>
</dbReference>
<evidence type="ECO:0000259" key="3">
    <source>
        <dbReference type="Pfam" id="PF21473"/>
    </source>
</evidence>
<reference evidence="4 5" key="1">
    <citation type="submission" date="2015-11" db="EMBL/GenBank/DDBJ databases">
        <title>Genome sequence of Pyrodictium occultum PL-19, a marine hyperthermophilic archaeon isolated from Volcano, Italy.</title>
        <authorList>
            <person name="Utturkar S."/>
            <person name="Huber H."/>
            <person name="Leptihn S."/>
            <person name="Brown S."/>
            <person name="Stetter K.O."/>
            <person name="Podar M."/>
        </authorList>
    </citation>
    <scope>NUCLEOTIDE SEQUENCE [LARGE SCALE GENOMIC DNA]</scope>
    <source>
        <strain evidence="4 5">PL-19</strain>
    </source>
</reference>
<dbReference type="RefSeq" id="WP_058370690.1">
    <property type="nucleotide sequence ID" value="NZ_LNTB01000001.1"/>
</dbReference>
<gene>
    <name evidence="4" type="ORF">CF15_04285</name>
</gene>
<dbReference type="InterPro" id="IPR051231">
    <property type="entry name" value="SOSS-B"/>
</dbReference>